<feature type="compositionally biased region" description="Low complexity" evidence="1">
    <location>
        <begin position="71"/>
        <end position="82"/>
    </location>
</feature>
<keyword evidence="3" id="KW-1185">Reference proteome</keyword>
<accession>A0A5B7HIU2</accession>
<dbReference type="EMBL" id="VSRR010029757">
    <property type="protein sequence ID" value="MPC69639.1"/>
    <property type="molecule type" value="Genomic_DNA"/>
</dbReference>
<feature type="region of interest" description="Disordered" evidence="1">
    <location>
        <begin position="249"/>
        <end position="314"/>
    </location>
</feature>
<gene>
    <name evidence="2" type="ORF">E2C01_063869</name>
</gene>
<feature type="region of interest" description="Disordered" evidence="1">
    <location>
        <begin position="49"/>
        <end position="90"/>
    </location>
</feature>
<dbReference type="Proteomes" id="UP000324222">
    <property type="component" value="Unassembled WGS sequence"/>
</dbReference>
<protein>
    <submittedName>
        <fullName evidence="2">Uncharacterized protein</fullName>
    </submittedName>
</protein>
<evidence type="ECO:0000313" key="2">
    <source>
        <dbReference type="EMBL" id="MPC69639.1"/>
    </source>
</evidence>
<name>A0A5B7HIU2_PORTR</name>
<organism evidence="2 3">
    <name type="scientific">Portunus trituberculatus</name>
    <name type="common">Swimming crab</name>
    <name type="synonym">Neptunus trituberculatus</name>
    <dbReference type="NCBI Taxonomy" id="210409"/>
    <lineage>
        <taxon>Eukaryota</taxon>
        <taxon>Metazoa</taxon>
        <taxon>Ecdysozoa</taxon>
        <taxon>Arthropoda</taxon>
        <taxon>Crustacea</taxon>
        <taxon>Multicrustacea</taxon>
        <taxon>Malacostraca</taxon>
        <taxon>Eumalacostraca</taxon>
        <taxon>Eucarida</taxon>
        <taxon>Decapoda</taxon>
        <taxon>Pleocyemata</taxon>
        <taxon>Brachyura</taxon>
        <taxon>Eubrachyura</taxon>
        <taxon>Portunoidea</taxon>
        <taxon>Portunidae</taxon>
        <taxon>Portuninae</taxon>
        <taxon>Portunus</taxon>
    </lineage>
</organism>
<proteinExistence type="predicted"/>
<reference evidence="2 3" key="1">
    <citation type="submission" date="2019-05" db="EMBL/GenBank/DDBJ databases">
        <title>Another draft genome of Portunus trituberculatus and its Hox gene families provides insights of decapod evolution.</title>
        <authorList>
            <person name="Jeong J.-H."/>
            <person name="Song I."/>
            <person name="Kim S."/>
            <person name="Choi T."/>
            <person name="Kim D."/>
            <person name="Ryu S."/>
            <person name="Kim W."/>
        </authorList>
    </citation>
    <scope>NUCLEOTIDE SEQUENCE [LARGE SCALE GENOMIC DNA]</scope>
    <source>
        <tissue evidence="2">Muscle</tissue>
    </source>
</reference>
<dbReference type="AlphaFoldDB" id="A0A5B7HIU2"/>
<feature type="compositionally biased region" description="Polar residues" evidence="1">
    <location>
        <begin position="277"/>
        <end position="291"/>
    </location>
</feature>
<feature type="compositionally biased region" description="Polar residues" evidence="1">
    <location>
        <begin position="49"/>
        <end position="58"/>
    </location>
</feature>
<evidence type="ECO:0000313" key="3">
    <source>
        <dbReference type="Proteomes" id="UP000324222"/>
    </source>
</evidence>
<comment type="caution">
    <text evidence="2">The sequence shown here is derived from an EMBL/GenBank/DDBJ whole genome shotgun (WGS) entry which is preliminary data.</text>
</comment>
<evidence type="ECO:0000256" key="1">
    <source>
        <dbReference type="SAM" id="MobiDB-lite"/>
    </source>
</evidence>
<sequence>MVQVLLRNQFVDAVENVQIRVYIQQVHMKTLQEALARGLKLESILQSTKRVTSPNDTKTPYRAKRRHMERSPVQSHRSSPQPRRSPPRGKLLWMWTSRAQSKDEGNPVGLVSVAKNQPIHMGPRSVGVALQAPVPSRYRERQMVGKPCNLMVERTFLHKEAIAAVADLGQPEQQLCGITGHCTLLKGLVLATIAVRGEDRTLIVYVADIEEKLPGLDYLQESEVVLDFRDMTMEVGNRKEPLWCTSVRSMSHSHPPDVGSQSLLLPQQEDGGRKKSGQFNPVMTTQRNSGWQDLGSPRDGGAMPSTGRCIDGDV</sequence>